<evidence type="ECO:0000259" key="10">
    <source>
        <dbReference type="SMART" id="SM00415"/>
    </source>
</evidence>
<dbReference type="HOGENOM" id="CLU_010589_0_0_1"/>
<dbReference type="PANTHER" id="PTHR10015">
    <property type="entry name" value="HEAT SHOCK TRANSCRIPTION FACTOR"/>
    <property type="match status" value="1"/>
</dbReference>
<evidence type="ECO:0000256" key="3">
    <source>
        <dbReference type="ARBA" id="ARBA00023015"/>
    </source>
</evidence>
<name>R9P9D0_PSEHS</name>
<comment type="similarity">
    <text evidence="2 8">Belongs to the HSF family.</text>
</comment>
<evidence type="ECO:0000256" key="2">
    <source>
        <dbReference type="ARBA" id="ARBA00006403"/>
    </source>
</evidence>
<dbReference type="InterPro" id="IPR036390">
    <property type="entry name" value="WH_DNA-bd_sf"/>
</dbReference>
<protein>
    <submittedName>
        <fullName evidence="11">DNA binding transcription factor</fullName>
    </submittedName>
</protein>
<feature type="compositionally biased region" description="Polar residues" evidence="9">
    <location>
        <begin position="185"/>
        <end position="208"/>
    </location>
</feature>
<evidence type="ECO:0000256" key="9">
    <source>
        <dbReference type="SAM" id="MobiDB-lite"/>
    </source>
</evidence>
<evidence type="ECO:0000313" key="11">
    <source>
        <dbReference type="EMBL" id="GAC97976.1"/>
    </source>
</evidence>
<keyword evidence="3" id="KW-0805">Transcription regulation</keyword>
<dbReference type="PRINTS" id="PR00056">
    <property type="entry name" value="HSFDOMAIN"/>
</dbReference>
<dbReference type="OrthoDB" id="60033at2759"/>
<gene>
    <name evidence="11" type="ORF">PHSY_005564</name>
</gene>
<dbReference type="InterPro" id="IPR036388">
    <property type="entry name" value="WH-like_DNA-bd_sf"/>
</dbReference>
<dbReference type="eggNOG" id="KOG0627">
    <property type="taxonomic scope" value="Eukaryota"/>
</dbReference>
<dbReference type="RefSeq" id="XP_012191563.1">
    <property type="nucleotide sequence ID" value="XM_012336173.1"/>
</dbReference>
<accession>R9P9D0</accession>
<keyword evidence="12" id="KW-1185">Reference proteome</keyword>
<dbReference type="Pfam" id="PF00447">
    <property type="entry name" value="HSF_DNA-bind"/>
    <property type="match status" value="1"/>
</dbReference>
<sequence length="713" mass="75499">MNGIENGQNFDPAFDAFFQAPTSSSPHQQLQHIMADSPSMAQLVGLPQADPNSSLSVFGHDTTNMRPTSSGNNLHLNISGLSVKSEAEPQLQQQQRFNNSLNFANTAASSPQSNLASPVDAAATPFHLAGAASTSPLLHPEGIANSDAHLGAPTASSPLRAEYNLNNETAPTSGAVRSYSSTSIKSATGSQNADSPTSFGGVANQSMGDVSVDDPNVTGQSDADLAAEKRQSSKFVYKLFRMVSDPDYQHLISWNRNGTSVMVCNFDEFAKEVLGKHFKHSNFSSFIRQLNMYGFYKVNKTPRGHRQSVDAQIWEFSHPKFLRNRPDLLDDIRRKALDSEHARVEARDLQYSVSVGQMQLRQQVDEMHFRLEELTEQNMALRTFTTQLRDVLGLVLEHVKKSSGGNLGFDVRIPTLDLPSPMPPQGLWTPQGHDGPPIFVTEPEFGAGVGPGGLRMGSGPTNLPQGMHGTPPTFDAFGMAGTPLSRRVSSSSAHSESMLTMSGSPMHGSVHGDGGMMAMGANMTPQRSASFGEGQMPPPQFNIGRSGGPGANRAGLAGLAIDTSASTAGMYGHGTHPGFSPTSAGLSASNAGLGMMSMPPSPLTPQHQAMMAAINTPLPPSPAPGAMPNGQFKSFDGSPFIASNGFAPQFGHNNLTMADQSFFGPDGGDGPNAKAMRTQLKRTASNSGPSGQGTPSLMQQATSPGLAKRKSPV</sequence>
<dbReference type="GO" id="GO:0003700">
    <property type="term" value="F:DNA-binding transcription factor activity"/>
    <property type="evidence" value="ECO:0007669"/>
    <property type="project" value="InterPro"/>
</dbReference>
<evidence type="ECO:0000256" key="7">
    <source>
        <dbReference type="ARBA" id="ARBA00062171"/>
    </source>
</evidence>
<feature type="domain" description="HSF-type DNA-binding" evidence="10">
    <location>
        <begin position="231"/>
        <end position="335"/>
    </location>
</feature>
<organism evidence="11 12">
    <name type="scientific">Pseudozyma hubeiensis (strain SY62)</name>
    <name type="common">Yeast</name>
    <dbReference type="NCBI Taxonomy" id="1305764"/>
    <lineage>
        <taxon>Eukaryota</taxon>
        <taxon>Fungi</taxon>
        <taxon>Dikarya</taxon>
        <taxon>Basidiomycota</taxon>
        <taxon>Ustilaginomycotina</taxon>
        <taxon>Ustilaginomycetes</taxon>
        <taxon>Ustilaginales</taxon>
        <taxon>Ustilaginaceae</taxon>
        <taxon>Pseudozyma</taxon>
    </lineage>
</organism>
<evidence type="ECO:0000256" key="8">
    <source>
        <dbReference type="RuleBase" id="RU004020"/>
    </source>
</evidence>
<comment type="subunit">
    <text evidence="7">Homotrimer. Homotrimerization increases the affinity of HSF1 to DNA. Interacts with transcriptional coregulator SSA1 on chromatin.</text>
</comment>
<proteinExistence type="inferred from homology"/>
<dbReference type="EMBL" id="DF238814">
    <property type="protein sequence ID" value="GAC97976.1"/>
    <property type="molecule type" value="Genomic_DNA"/>
</dbReference>
<dbReference type="Proteomes" id="UP000014071">
    <property type="component" value="Unassembled WGS sequence"/>
</dbReference>
<dbReference type="PANTHER" id="PTHR10015:SF427">
    <property type="entry name" value="HEAT SHOCK FACTOR PROTEIN"/>
    <property type="match status" value="1"/>
</dbReference>
<evidence type="ECO:0000256" key="5">
    <source>
        <dbReference type="ARBA" id="ARBA00023163"/>
    </source>
</evidence>
<feature type="region of interest" description="Disordered" evidence="9">
    <location>
        <begin position="661"/>
        <end position="713"/>
    </location>
</feature>
<dbReference type="AlphaFoldDB" id="R9P9D0"/>
<evidence type="ECO:0000256" key="6">
    <source>
        <dbReference type="ARBA" id="ARBA00023242"/>
    </source>
</evidence>
<dbReference type="FunFam" id="1.10.10.10:FF:000027">
    <property type="entry name" value="Heat shock transcription factor 1"/>
    <property type="match status" value="1"/>
</dbReference>
<feature type="region of interest" description="Disordered" evidence="9">
    <location>
        <begin position="185"/>
        <end position="225"/>
    </location>
</feature>
<feature type="compositionally biased region" description="Polar residues" evidence="9">
    <location>
        <begin position="681"/>
        <end position="703"/>
    </location>
</feature>
<dbReference type="SMART" id="SM00415">
    <property type="entry name" value="HSF"/>
    <property type="match status" value="1"/>
</dbReference>
<dbReference type="SUPFAM" id="SSF46785">
    <property type="entry name" value="Winged helix' DNA-binding domain"/>
    <property type="match status" value="1"/>
</dbReference>
<dbReference type="InterPro" id="IPR000232">
    <property type="entry name" value="HSF_DNA-bd"/>
</dbReference>
<reference evidence="12" key="1">
    <citation type="journal article" date="2013" name="Genome Announc.">
        <title>Draft genome sequence of the basidiomycetous yeast-like fungus Pseudozyma hubeiensis SY62, which produces an abundant amount of the biosurfactant mannosylerythritol lipids.</title>
        <authorList>
            <person name="Konishi M."/>
            <person name="Hatada Y."/>
            <person name="Horiuchi J."/>
        </authorList>
    </citation>
    <scope>NUCLEOTIDE SEQUENCE [LARGE SCALE GENOMIC DNA]</scope>
    <source>
        <strain evidence="12">SY62</strain>
    </source>
</reference>
<evidence type="ECO:0000313" key="12">
    <source>
        <dbReference type="Proteomes" id="UP000014071"/>
    </source>
</evidence>
<keyword evidence="5" id="KW-0804">Transcription</keyword>
<evidence type="ECO:0000256" key="4">
    <source>
        <dbReference type="ARBA" id="ARBA00023125"/>
    </source>
</evidence>
<comment type="subcellular location">
    <subcellularLocation>
        <location evidence="1">Nucleus</location>
    </subcellularLocation>
</comment>
<dbReference type="Gene3D" id="1.10.10.10">
    <property type="entry name" value="Winged helix-like DNA-binding domain superfamily/Winged helix DNA-binding domain"/>
    <property type="match status" value="1"/>
</dbReference>
<keyword evidence="6" id="KW-0539">Nucleus</keyword>
<keyword evidence="4" id="KW-0238">DNA-binding</keyword>
<dbReference type="GeneID" id="24110842"/>
<dbReference type="GO" id="GO:0043565">
    <property type="term" value="F:sequence-specific DNA binding"/>
    <property type="evidence" value="ECO:0007669"/>
    <property type="project" value="InterPro"/>
</dbReference>
<evidence type="ECO:0000256" key="1">
    <source>
        <dbReference type="ARBA" id="ARBA00004123"/>
    </source>
</evidence>
<feature type="compositionally biased region" description="Low complexity" evidence="9">
    <location>
        <begin position="484"/>
        <end position="502"/>
    </location>
</feature>
<dbReference type="GO" id="GO:0005634">
    <property type="term" value="C:nucleus"/>
    <property type="evidence" value="ECO:0007669"/>
    <property type="project" value="UniProtKB-SubCell"/>
</dbReference>
<feature type="region of interest" description="Disordered" evidence="9">
    <location>
        <begin position="483"/>
        <end position="502"/>
    </location>
</feature>
<dbReference type="STRING" id="1305764.R9P9D0"/>